<evidence type="ECO:0000313" key="6">
    <source>
        <dbReference type="Proteomes" id="UP000827260"/>
    </source>
</evidence>
<dbReference type="InterPro" id="IPR006166">
    <property type="entry name" value="ERCC4_domain"/>
</dbReference>
<dbReference type="InterPro" id="IPR011335">
    <property type="entry name" value="Restrct_endonuc-II-like"/>
</dbReference>
<dbReference type="GO" id="GO:0006259">
    <property type="term" value="P:DNA metabolic process"/>
    <property type="evidence" value="ECO:0007669"/>
    <property type="project" value="UniProtKB-ARBA"/>
</dbReference>
<comment type="similarity">
    <text evidence="1">Belongs to the asfivirus EP364R family.</text>
</comment>
<gene>
    <name evidence="5" type="ORF">HRTV-27_gp75</name>
</gene>
<evidence type="ECO:0000256" key="1">
    <source>
        <dbReference type="ARBA" id="ARBA00008322"/>
    </source>
</evidence>
<dbReference type="GO" id="GO:0004519">
    <property type="term" value="F:endonuclease activity"/>
    <property type="evidence" value="ECO:0007669"/>
    <property type="project" value="UniProtKB-KW"/>
</dbReference>
<organism evidence="5 6">
    <name type="scientific">Halorubrum tailed virus 27</name>
    <dbReference type="NCBI Taxonomy" id="2878008"/>
    <lineage>
        <taxon>Viruses</taxon>
        <taxon>Duplodnaviria</taxon>
        <taxon>Heunggongvirae</taxon>
        <taxon>Uroviricota</taxon>
        <taxon>Caudoviricetes</taxon>
        <taxon>Thumleimavirales</taxon>
        <taxon>Hafunaviridae</taxon>
        <taxon>Minorvirus</taxon>
        <taxon>Minorvirus thailandense</taxon>
        <taxon>Minorvirus HRTV27</taxon>
    </lineage>
</organism>
<keyword evidence="5" id="KW-0255">Endonuclease</keyword>
<evidence type="ECO:0000256" key="3">
    <source>
        <dbReference type="ARBA" id="ARBA00034463"/>
    </source>
</evidence>
<dbReference type="EMBL" id="MZ334522">
    <property type="protein sequence ID" value="UBF22768.1"/>
    <property type="molecule type" value="Genomic_DNA"/>
</dbReference>
<keyword evidence="6" id="KW-1185">Reference proteome</keyword>
<comment type="function">
    <text evidence="3">Plays a role in the inhibition of type I interferon signaling pathway. Mechanistically, specifically interacts with 2',3'-cGAMP and cleaves it via its phosphodiesterase activity. In turn, prevents 2',3'-cGAMP interaction with host ER-resident STING1 leading to inhibition of downstream signaling pathway and type I interferon production.</text>
</comment>
<evidence type="ECO:0000313" key="5">
    <source>
        <dbReference type="EMBL" id="UBF22768.1"/>
    </source>
</evidence>
<name>A0AAE8Y178_9CAUD</name>
<keyword evidence="5" id="KW-0378">Hydrolase</keyword>
<keyword evidence="5" id="KW-0540">Nuclease</keyword>
<evidence type="ECO:0000259" key="4">
    <source>
        <dbReference type="Pfam" id="PF02732"/>
    </source>
</evidence>
<evidence type="ECO:0000256" key="2">
    <source>
        <dbReference type="ARBA" id="ARBA00015502"/>
    </source>
</evidence>
<proteinExistence type="inferred from homology"/>
<dbReference type="SUPFAM" id="SSF52980">
    <property type="entry name" value="Restriction endonuclease-like"/>
    <property type="match status" value="1"/>
</dbReference>
<protein>
    <recommendedName>
        <fullName evidence="2">ERCC4 domain-containing protein EP364R</fullName>
    </recommendedName>
</protein>
<dbReference type="Pfam" id="PF02732">
    <property type="entry name" value="ERCC4"/>
    <property type="match status" value="1"/>
</dbReference>
<reference evidence="5" key="1">
    <citation type="submission" date="2021-05" db="EMBL/GenBank/DDBJ databases">
        <title>Diversity, taxonomy and evolution of archaeal viruses of the class Caudoviricetes.</title>
        <authorList>
            <person name="Liu Y."/>
            <person name="Demina T.A."/>
            <person name="Roux S."/>
            <person name="Aiewsakun P."/>
            <person name="Kazlauskas D."/>
            <person name="Simmonds P."/>
            <person name="Prangishvili D."/>
            <person name="Oksanen H.M."/>
            <person name="Krupovic M."/>
        </authorList>
    </citation>
    <scope>NUCLEOTIDE SEQUENCE</scope>
    <source>
        <strain evidence="5">HRTV-27/27</strain>
    </source>
</reference>
<dbReference type="GO" id="GO:0003677">
    <property type="term" value="F:DNA binding"/>
    <property type="evidence" value="ECO:0007669"/>
    <property type="project" value="InterPro"/>
</dbReference>
<sequence length="145" mass="16905">MKILVDSREQKPWTFEGYPDVTTETVGLETGDYTIEGYEDVFVIERKSLPDLMGTMTRGRNRFQREMDRAADMGMFEVVIEASRDQIESGDYRSQMNPNAAIGSIKAWSRPENIRFVYANDRVNAERYTYGRLIELREYYEGLAF</sequence>
<dbReference type="Gene3D" id="3.40.50.10130">
    <property type="match status" value="1"/>
</dbReference>
<dbReference type="Proteomes" id="UP000827260">
    <property type="component" value="Segment"/>
</dbReference>
<accession>A0AAE8Y178</accession>
<feature type="domain" description="ERCC4" evidence="4">
    <location>
        <begin position="5"/>
        <end position="126"/>
    </location>
</feature>